<evidence type="ECO:0000256" key="1">
    <source>
        <dbReference type="SAM" id="MobiDB-lite"/>
    </source>
</evidence>
<comment type="caution">
    <text evidence="2">The sequence shown here is derived from an EMBL/GenBank/DDBJ whole genome shotgun (WGS) entry which is preliminary data.</text>
</comment>
<evidence type="ECO:0000313" key="2">
    <source>
        <dbReference type="EMBL" id="MFC5918474.1"/>
    </source>
</evidence>
<keyword evidence="3" id="KW-1185">Reference proteome</keyword>
<dbReference type="RefSeq" id="WP_344515193.1">
    <property type="nucleotide sequence ID" value="NZ_BAAATU010000032.1"/>
</dbReference>
<feature type="region of interest" description="Disordered" evidence="1">
    <location>
        <begin position="69"/>
        <end position="95"/>
    </location>
</feature>
<evidence type="ECO:0000313" key="3">
    <source>
        <dbReference type="Proteomes" id="UP001596200"/>
    </source>
</evidence>
<accession>A0ABW1GUD2</accession>
<reference evidence="3" key="1">
    <citation type="journal article" date="2019" name="Int. J. Syst. Evol. Microbiol.">
        <title>The Global Catalogue of Microorganisms (GCM) 10K type strain sequencing project: providing services to taxonomists for standard genome sequencing and annotation.</title>
        <authorList>
            <consortium name="The Broad Institute Genomics Platform"/>
            <consortium name="The Broad Institute Genome Sequencing Center for Infectious Disease"/>
            <person name="Wu L."/>
            <person name="Ma J."/>
        </authorList>
    </citation>
    <scope>NUCLEOTIDE SEQUENCE [LARGE SCALE GENOMIC DNA]</scope>
    <source>
        <strain evidence="3">JCM 4147</strain>
    </source>
</reference>
<dbReference type="EMBL" id="JBHSPU010000039">
    <property type="protein sequence ID" value="MFC5918474.1"/>
    <property type="molecule type" value="Genomic_DNA"/>
</dbReference>
<organism evidence="2 3">
    <name type="scientific">Streptomyces pulveraceus</name>
    <dbReference type="NCBI Taxonomy" id="68258"/>
    <lineage>
        <taxon>Bacteria</taxon>
        <taxon>Bacillati</taxon>
        <taxon>Actinomycetota</taxon>
        <taxon>Actinomycetes</taxon>
        <taxon>Kitasatosporales</taxon>
        <taxon>Streptomycetaceae</taxon>
        <taxon>Streptomyces</taxon>
    </lineage>
</organism>
<dbReference type="Proteomes" id="UP001596200">
    <property type="component" value="Unassembled WGS sequence"/>
</dbReference>
<sequence>MCATPEDRLDSCAVCGWRLHDDPVLGGLTAADLAAAETALRAAEHAWDLRAAALAAPGPDDHPILAAVIRGGPPQGDAERPRAGLPDDLPARAGHGAPLDALRHGHTELSFVECAPDGLHLTRVTFTEAGIPVPRDTDSTPWRTVVPALDTDAALRRFQLAGGNGTLPPVDRHAFDDAVRGWLAPSLPTAPGTTAVLLRPAPGWELLRRAAAVVARDHSVRLELPMDNTASEESVHPGEEPARRAADRVRRLLRTLPLLADHTLLLARADRETGAVRPHGHVLFPKGFRLAPGETATAEVTVYGGATGHTPLHLPVLAGTPAADGNGAPAVTVHRLRVGALEPARLTFVLRGPGEVDLVAPAGERPPERSFADVPRLLAGLPRRMVRPPRLDLLFTVELSGADLAETEERLAFVRDVAALLARRDHTGTAVRVGAVGHYDHTDYESTWAKEGTLLRAPVLARPPAELPRALAGWAPALRRQDTVSSLEDALHAVASLSTGHSGPATACRVLLIVGRRPPAPSRQHGIVRACPRGTDWRAALARLRADGFRVLARADPATGPPPSDAAGRRARRYAAEAWRALGADGVLRPGTHSARDAVRALDPPWRHEGPECPFAFATPLM</sequence>
<protein>
    <submittedName>
        <fullName evidence="2">Uncharacterized protein</fullName>
    </submittedName>
</protein>
<name>A0ABW1GUD2_9ACTN</name>
<gene>
    <name evidence="2" type="ORF">ACFP1B_34355</name>
</gene>
<proteinExistence type="predicted"/>